<dbReference type="Proteomes" id="UP000236732">
    <property type="component" value="Unassembled WGS sequence"/>
</dbReference>
<feature type="region of interest" description="Disordered" evidence="1">
    <location>
        <begin position="46"/>
        <end position="65"/>
    </location>
</feature>
<gene>
    <name evidence="2" type="ORF">SAMN05444920_104528</name>
</gene>
<dbReference type="EMBL" id="FNVT01000004">
    <property type="protein sequence ID" value="SEG77790.1"/>
    <property type="molecule type" value="Genomic_DNA"/>
</dbReference>
<evidence type="ECO:0000313" key="3">
    <source>
        <dbReference type="Proteomes" id="UP000236732"/>
    </source>
</evidence>
<dbReference type="AlphaFoldDB" id="A0A1H6CXM9"/>
<keyword evidence="3" id="KW-1185">Reference proteome</keyword>
<name>A0A1H6CXM9_9ACTN</name>
<organism evidence="2 3">
    <name type="scientific">Nonomuraea solani</name>
    <dbReference type="NCBI Taxonomy" id="1144553"/>
    <lineage>
        <taxon>Bacteria</taxon>
        <taxon>Bacillati</taxon>
        <taxon>Actinomycetota</taxon>
        <taxon>Actinomycetes</taxon>
        <taxon>Streptosporangiales</taxon>
        <taxon>Streptosporangiaceae</taxon>
        <taxon>Nonomuraea</taxon>
    </lineage>
</organism>
<protein>
    <submittedName>
        <fullName evidence="2">Uncharacterized protein</fullName>
    </submittedName>
</protein>
<feature type="compositionally biased region" description="Basic residues" evidence="1">
    <location>
        <begin position="48"/>
        <end position="58"/>
    </location>
</feature>
<evidence type="ECO:0000313" key="2">
    <source>
        <dbReference type="EMBL" id="SEG77790.1"/>
    </source>
</evidence>
<accession>A0A1H6CXM9</accession>
<proteinExistence type="predicted"/>
<sequence>MEATLSFVESQAGRYQRDEAALLRALEFVEASRTVRRAEFQAYATRRREAKRQGRRSPRSGETNPYEQRHWYWYGAPKEAALHALRFWRSRHLPRLAPATDPVLLELSHCVTEYLDSREAQRTRLSELEQRLNSWDLVLLIRHIEVASGLR</sequence>
<evidence type="ECO:0000256" key="1">
    <source>
        <dbReference type="SAM" id="MobiDB-lite"/>
    </source>
</evidence>
<reference evidence="2 3" key="1">
    <citation type="submission" date="2016-10" db="EMBL/GenBank/DDBJ databases">
        <authorList>
            <person name="de Groot N.N."/>
        </authorList>
    </citation>
    <scope>NUCLEOTIDE SEQUENCE [LARGE SCALE GENOMIC DNA]</scope>
    <source>
        <strain evidence="2 3">CGMCC 4.7037</strain>
    </source>
</reference>